<reference evidence="2" key="1">
    <citation type="submission" date="2022-10" db="EMBL/GenBank/DDBJ databases">
        <title>Genome assembly of Pristionchus species.</title>
        <authorList>
            <person name="Yoshida K."/>
            <person name="Sommer R.J."/>
        </authorList>
    </citation>
    <scope>NUCLEOTIDE SEQUENCE [LARGE SCALE GENOMIC DNA]</scope>
    <source>
        <strain evidence="2">RS5460</strain>
    </source>
</reference>
<keyword evidence="2" id="KW-1185">Reference proteome</keyword>
<protein>
    <submittedName>
        <fullName evidence="1">Uncharacterized protein</fullName>
    </submittedName>
</protein>
<dbReference type="AlphaFoldDB" id="A0AAN4Z781"/>
<feature type="non-terminal residue" evidence="1">
    <location>
        <position position="113"/>
    </location>
</feature>
<name>A0AAN4Z781_9BILA</name>
<dbReference type="Proteomes" id="UP001328107">
    <property type="component" value="Unassembled WGS sequence"/>
</dbReference>
<comment type="caution">
    <text evidence="1">The sequence shown here is derived from an EMBL/GenBank/DDBJ whole genome shotgun (WGS) entry which is preliminary data.</text>
</comment>
<evidence type="ECO:0000313" key="1">
    <source>
        <dbReference type="EMBL" id="GMR34599.1"/>
    </source>
</evidence>
<sequence>MLKFMRDEYWNPDHVYSKLEYSIGSFKCDATFPRMEYRLEGSVSYKSMTEIKCVNDKFTISEEGSIPIDHDDRVYVRCVADAKLFCNYKVNTIQMSSEDSKFTEPDQDTPNPP</sequence>
<organism evidence="1 2">
    <name type="scientific">Pristionchus mayeri</name>
    <dbReference type="NCBI Taxonomy" id="1317129"/>
    <lineage>
        <taxon>Eukaryota</taxon>
        <taxon>Metazoa</taxon>
        <taxon>Ecdysozoa</taxon>
        <taxon>Nematoda</taxon>
        <taxon>Chromadorea</taxon>
        <taxon>Rhabditida</taxon>
        <taxon>Rhabditina</taxon>
        <taxon>Diplogasteromorpha</taxon>
        <taxon>Diplogasteroidea</taxon>
        <taxon>Neodiplogasteridae</taxon>
        <taxon>Pristionchus</taxon>
    </lineage>
</organism>
<proteinExistence type="predicted"/>
<evidence type="ECO:0000313" key="2">
    <source>
        <dbReference type="Proteomes" id="UP001328107"/>
    </source>
</evidence>
<gene>
    <name evidence="1" type="ORF">PMAYCL1PPCAC_04794</name>
</gene>
<accession>A0AAN4Z781</accession>
<dbReference type="EMBL" id="BTRK01000002">
    <property type="protein sequence ID" value="GMR34599.1"/>
    <property type="molecule type" value="Genomic_DNA"/>
</dbReference>